<evidence type="ECO:0000313" key="2">
    <source>
        <dbReference type="EMBL" id="KAJ3833004.1"/>
    </source>
</evidence>
<evidence type="ECO:0000256" key="1">
    <source>
        <dbReference type="SAM" id="SignalP"/>
    </source>
</evidence>
<gene>
    <name evidence="2" type="ORF">F5878DRAFT_633711</name>
</gene>
<feature type="chain" id="PRO_5041271832" description="Protein kinase domain-containing protein" evidence="1">
    <location>
        <begin position="24"/>
        <end position="305"/>
    </location>
</feature>
<dbReference type="AlphaFoldDB" id="A0AA38NYJ7"/>
<keyword evidence="3" id="KW-1185">Reference proteome</keyword>
<evidence type="ECO:0000313" key="3">
    <source>
        <dbReference type="Proteomes" id="UP001163846"/>
    </source>
</evidence>
<accession>A0AA38NYJ7</accession>
<keyword evidence="1" id="KW-0732">Signal</keyword>
<organism evidence="2 3">
    <name type="scientific">Lentinula raphanica</name>
    <dbReference type="NCBI Taxonomy" id="153919"/>
    <lineage>
        <taxon>Eukaryota</taxon>
        <taxon>Fungi</taxon>
        <taxon>Dikarya</taxon>
        <taxon>Basidiomycota</taxon>
        <taxon>Agaricomycotina</taxon>
        <taxon>Agaricomycetes</taxon>
        <taxon>Agaricomycetidae</taxon>
        <taxon>Agaricales</taxon>
        <taxon>Marasmiineae</taxon>
        <taxon>Omphalotaceae</taxon>
        <taxon>Lentinula</taxon>
    </lineage>
</organism>
<proteinExistence type="predicted"/>
<sequence>MLPIFKYIHICLFLSALTAPSAVQPVPLPAPGGHEQTSVQHVPLPVPIDGKTPKQVIDELIEENLLREVGKYKPTPEEKHELSKKLSLSSEDYGASYTNPVVSRMDGSGEYEGRDDFKVNKKDLVIKTFNTDNDRYGWRTSIAAILGEVRALRKVGDLVDFGTNWEDKSVIIMRRKDGLYLTQLGDFLSSKPEVQQKMVEKALLSTCTKAATIAFEHGVWHNDNDLENVLFHKSEEQVGSVVDHMKLVSYPTLIDFGEFYNYFVEPQVVARAKEYQGIFIEYCLSQWRPNWLVDLAELNIHLKLE</sequence>
<comment type="caution">
    <text evidence="2">The sequence shown here is derived from an EMBL/GenBank/DDBJ whole genome shotgun (WGS) entry which is preliminary data.</text>
</comment>
<feature type="signal peptide" evidence="1">
    <location>
        <begin position="1"/>
        <end position="23"/>
    </location>
</feature>
<dbReference type="Proteomes" id="UP001163846">
    <property type="component" value="Unassembled WGS sequence"/>
</dbReference>
<name>A0AA38NYJ7_9AGAR</name>
<evidence type="ECO:0008006" key="4">
    <source>
        <dbReference type="Google" id="ProtNLM"/>
    </source>
</evidence>
<protein>
    <recommendedName>
        <fullName evidence="4">Protein kinase domain-containing protein</fullName>
    </recommendedName>
</protein>
<reference evidence="2" key="1">
    <citation type="submission" date="2022-08" db="EMBL/GenBank/DDBJ databases">
        <authorList>
            <consortium name="DOE Joint Genome Institute"/>
            <person name="Min B."/>
            <person name="Riley R."/>
            <person name="Sierra-Patev S."/>
            <person name="Naranjo-Ortiz M."/>
            <person name="Looney B."/>
            <person name="Konkel Z."/>
            <person name="Slot J.C."/>
            <person name="Sakamoto Y."/>
            <person name="Steenwyk J.L."/>
            <person name="Rokas A."/>
            <person name="Carro J."/>
            <person name="Camarero S."/>
            <person name="Ferreira P."/>
            <person name="Molpeceres G."/>
            <person name="Ruiz-Duenas F.J."/>
            <person name="Serrano A."/>
            <person name="Henrissat B."/>
            <person name="Drula E."/>
            <person name="Hughes K.W."/>
            <person name="Mata J.L."/>
            <person name="Ishikawa N.K."/>
            <person name="Vargas-Isla R."/>
            <person name="Ushijima S."/>
            <person name="Smith C.A."/>
            <person name="Ahrendt S."/>
            <person name="Andreopoulos W."/>
            <person name="He G."/>
            <person name="Labutti K."/>
            <person name="Lipzen A."/>
            <person name="Ng V."/>
            <person name="Sandor L."/>
            <person name="Barry K."/>
            <person name="Martinez A.T."/>
            <person name="Xiao Y."/>
            <person name="Gibbons J.G."/>
            <person name="Terashima K."/>
            <person name="Hibbett D.S."/>
            <person name="Grigoriev I.V."/>
        </authorList>
    </citation>
    <scope>NUCLEOTIDE SEQUENCE</scope>
    <source>
        <strain evidence="2">TFB9207</strain>
    </source>
</reference>
<dbReference type="EMBL" id="MU806796">
    <property type="protein sequence ID" value="KAJ3833004.1"/>
    <property type="molecule type" value="Genomic_DNA"/>
</dbReference>